<dbReference type="PANTHER" id="PTHR30055:SF234">
    <property type="entry name" value="HTH-TYPE TRANSCRIPTIONAL REGULATOR BETI"/>
    <property type="match status" value="1"/>
</dbReference>
<dbReference type="Gene3D" id="1.10.357.10">
    <property type="entry name" value="Tetracycline Repressor, domain 2"/>
    <property type="match status" value="1"/>
</dbReference>
<evidence type="ECO:0000259" key="5">
    <source>
        <dbReference type="PROSITE" id="PS50977"/>
    </source>
</evidence>
<dbReference type="PRINTS" id="PR00455">
    <property type="entry name" value="HTHTETR"/>
</dbReference>
<keyword evidence="1" id="KW-0805">Transcription regulation</keyword>
<keyword evidence="7" id="KW-1185">Reference proteome</keyword>
<name>A0ABW1DDS9_9ACTN</name>
<dbReference type="PANTHER" id="PTHR30055">
    <property type="entry name" value="HTH-TYPE TRANSCRIPTIONAL REGULATOR RUTR"/>
    <property type="match status" value="1"/>
</dbReference>
<evidence type="ECO:0000256" key="3">
    <source>
        <dbReference type="ARBA" id="ARBA00023163"/>
    </source>
</evidence>
<keyword evidence="2 4" id="KW-0238">DNA-binding</keyword>
<sequence>MDGQETAERMVSNEPEPEDLTARARIRDAAVKLFGELGFERATFRGIAEIAGVAPSLVRHHFGSKQGLRDECDKHLIKTLRRLNERVEAAGLDAIPDVRPSAALGPYQRYLARALSEGAATTLFEELVRIHEQWLTQADLTRDDPPQADLRARAAVRTAMTLSIAVLYENVSRAMDADLTSPQGELRLLRALLEVHSHPMLTPQEAAAARDVLERGEAQ</sequence>
<dbReference type="SUPFAM" id="SSF46689">
    <property type="entry name" value="Homeodomain-like"/>
    <property type="match status" value="1"/>
</dbReference>
<evidence type="ECO:0000313" key="6">
    <source>
        <dbReference type="EMBL" id="MFC5835103.1"/>
    </source>
</evidence>
<evidence type="ECO:0000256" key="4">
    <source>
        <dbReference type="PROSITE-ProRule" id="PRU00335"/>
    </source>
</evidence>
<proteinExistence type="predicted"/>
<keyword evidence="3" id="KW-0804">Transcription</keyword>
<accession>A0ABW1DDS9</accession>
<feature type="domain" description="HTH tetR-type" evidence="5">
    <location>
        <begin position="20"/>
        <end position="80"/>
    </location>
</feature>
<gene>
    <name evidence="6" type="ORF">ACFPZ3_65680</name>
</gene>
<dbReference type="InterPro" id="IPR009057">
    <property type="entry name" value="Homeodomain-like_sf"/>
</dbReference>
<protein>
    <submittedName>
        <fullName evidence="6">TetR/AcrR family transcriptional regulator</fullName>
    </submittedName>
</protein>
<comment type="caution">
    <text evidence="6">The sequence shown here is derived from an EMBL/GenBank/DDBJ whole genome shotgun (WGS) entry which is preliminary data.</text>
</comment>
<dbReference type="Proteomes" id="UP001596058">
    <property type="component" value="Unassembled WGS sequence"/>
</dbReference>
<feature type="DNA-binding region" description="H-T-H motif" evidence="4">
    <location>
        <begin position="43"/>
        <end position="62"/>
    </location>
</feature>
<dbReference type="PROSITE" id="PS50977">
    <property type="entry name" value="HTH_TETR_2"/>
    <property type="match status" value="1"/>
</dbReference>
<dbReference type="Pfam" id="PF00440">
    <property type="entry name" value="TetR_N"/>
    <property type="match status" value="1"/>
</dbReference>
<evidence type="ECO:0000256" key="1">
    <source>
        <dbReference type="ARBA" id="ARBA00023015"/>
    </source>
</evidence>
<dbReference type="InterPro" id="IPR050109">
    <property type="entry name" value="HTH-type_TetR-like_transc_reg"/>
</dbReference>
<organism evidence="6 7">
    <name type="scientific">Nonomuraea insulae</name>
    <dbReference type="NCBI Taxonomy" id="1616787"/>
    <lineage>
        <taxon>Bacteria</taxon>
        <taxon>Bacillati</taxon>
        <taxon>Actinomycetota</taxon>
        <taxon>Actinomycetes</taxon>
        <taxon>Streptosporangiales</taxon>
        <taxon>Streptosporangiaceae</taxon>
        <taxon>Nonomuraea</taxon>
    </lineage>
</organism>
<dbReference type="RefSeq" id="WP_379524512.1">
    <property type="nucleotide sequence ID" value="NZ_JBHSPA010000117.1"/>
</dbReference>
<evidence type="ECO:0000256" key="2">
    <source>
        <dbReference type="ARBA" id="ARBA00023125"/>
    </source>
</evidence>
<dbReference type="EMBL" id="JBHSPA010000117">
    <property type="protein sequence ID" value="MFC5835103.1"/>
    <property type="molecule type" value="Genomic_DNA"/>
</dbReference>
<evidence type="ECO:0000313" key="7">
    <source>
        <dbReference type="Proteomes" id="UP001596058"/>
    </source>
</evidence>
<reference evidence="7" key="1">
    <citation type="journal article" date="2019" name="Int. J. Syst. Evol. Microbiol.">
        <title>The Global Catalogue of Microorganisms (GCM) 10K type strain sequencing project: providing services to taxonomists for standard genome sequencing and annotation.</title>
        <authorList>
            <consortium name="The Broad Institute Genomics Platform"/>
            <consortium name="The Broad Institute Genome Sequencing Center for Infectious Disease"/>
            <person name="Wu L."/>
            <person name="Ma J."/>
        </authorList>
    </citation>
    <scope>NUCLEOTIDE SEQUENCE [LARGE SCALE GENOMIC DNA]</scope>
    <source>
        <strain evidence="7">CCUG 53903</strain>
    </source>
</reference>
<dbReference type="InterPro" id="IPR001647">
    <property type="entry name" value="HTH_TetR"/>
</dbReference>